<feature type="transmembrane region" description="Helical" evidence="1">
    <location>
        <begin position="7"/>
        <end position="34"/>
    </location>
</feature>
<reference evidence="2 3" key="1">
    <citation type="submission" date="2020-06" db="EMBL/GenBank/DDBJ databases">
        <title>Genome sequence of 2 isolates from Red Sea Mangroves.</title>
        <authorList>
            <person name="Sefrji F."/>
            <person name="Michoud G."/>
            <person name="Merlino G."/>
            <person name="Daffonchio D."/>
        </authorList>
    </citation>
    <scope>NUCLEOTIDE SEQUENCE [LARGE SCALE GENOMIC DNA]</scope>
    <source>
        <strain evidence="2 3">R1DC25</strain>
    </source>
</reference>
<sequence length="128" mass="13559">MDLLRGLSLSFVSGCVGAVGFFAGAYLFIAAGLIDAPAMVETFRSAAFFYKQTVWGGVWGLLLTVPLLRPHWWVRGPIVGILATVAAVFVFGADLSSPVMLAGALILNAGFWGLAAAFWHDRVVASRG</sequence>
<accession>A0A7S8C2S7</accession>
<name>A0A7S8C2S7_9HYPH</name>
<dbReference type="KEGG" id="kmn:HW532_05815"/>
<feature type="transmembrane region" description="Helical" evidence="1">
    <location>
        <begin position="72"/>
        <end position="93"/>
    </location>
</feature>
<evidence type="ECO:0000313" key="2">
    <source>
        <dbReference type="EMBL" id="QPC42262.1"/>
    </source>
</evidence>
<keyword evidence="1" id="KW-0812">Transmembrane</keyword>
<proteinExistence type="predicted"/>
<protein>
    <submittedName>
        <fullName evidence="2">Uncharacterized protein</fullName>
    </submittedName>
</protein>
<keyword evidence="1" id="KW-1133">Transmembrane helix</keyword>
<feature type="transmembrane region" description="Helical" evidence="1">
    <location>
        <begin position="46"/>
        <end position="65"/>
    </location>
</feature>
<gene>
    <name evidence="2" type="ORF">HW532_05815</name>
</gene>
<dbReference type="EMBL" id="CP058214">
    <property type="protein sequence ID" value="QPC42262.1"/>
    <property type="molecule type" value="Genomic_DNA"/>
</dbReference>
<dbReference type="Proteomes" id="UP000593594">
    <property type="component" value="Chromosome"/>
</dbReference>
<dbReference type="RefSeq" id="WP_213163493.1">
    <property type="nucleotide sequence ID" value="NZ_CP058214.1"/>
</dbReference>
<dbReference type="AlphaFoldDB" id="A0A7S8C2S7"/>
<organism evidence="2 3">
    <name type="scientific">Kaustia mangrovi</name>
    <dbReference type="NCBI Taxonomy" id="2593653"/>
    <lineage>
        <taxon>Bacteria</taxon>
        <taxon>Pseudomonadati</taxon>
        <taxon>Pseudomonadota</taxon>
        <taxon>Alphaproteobacteria</taxon>
        <taxon>Hyphomicrobiales</taxon>
        <taxon>Parvibaculaceae</taxon>
        <taxon>Kaustia</taxon>
    </lineage>
</organism>
<keyword evidence="3" id="KW-1185">Reference proteome</keyword>
<evidence type="ECO:0000313" key="3">
    <source>
        <dbReference type="Proteomes" id="UP000593594"/>
    </source>
</evidence>
<feature type="transmembrane region" description="Helical" evidence="1">
    <location>
        <begin position="99"/>
        <end position="119"/>
    </location>
</feature>
<evidence type="ECO:0000256" key="1">
    <source>
        <dbReference type="SAM" id="Phobius"/>
    </source>
</evidence>
<keyword evidence="1" id="KW-0472">Membrane</keyword>